<dbReference type="InterPro" id="IPR014001">
    <property type="entry name" value="Helicase_ATP-bd"/>
</dbReference>
<dbReference type="GO" id="GO:0000724">
    <property type="term" value="P:double-strand break repair via homologous recombination"/>
    <property type="evidence" value="ECO:0007669"/>
    <property type="project" value="TreeGrafter"/>
</dbReference>
<dbReference type="InterPro" id="IPR027417">
    <property type="entry name" value="P-loop_NTPase"/>
</dbReference>
<dbReference type="GO" id="GO:0005524">
    <property type="term" value="F:ATP binding"/>
    <property type="evidence" value="ECO:0007669"/>
    <property type="project" value="InterPro"/>
</dbReference>
<proteinExistence type="inferred from homology"/>
<evidence type="ECO:0000259" key="6">
    <source>
        <dbReference type="PROSITE" id="PS51192"/>
    </source>
</evidence>
<sequence>LHIAMALLNGRDAFCVAATNAGKSLSYYAPVLLNAGRIAIVICPLNVLIEKQVADLVAYKIRACYLSEDQMEDNPGLINKILTGHFKQKIGYVVVNEAHLVIDWGSEFRKEYACLYTLRHVIPNVPWVALTATANPEKV</sequence>
<keyword evidence="2" id="KW-0238">DNA-binding</keyword>
<evidence type="ECO:0000313" key="8">
    <source>
        <dbReference type="Proteomes" id="UP000267821"/>
    </source>
</evidence>
<dbReference type="PANTHER" id="PTHR13710">
    <property type="entry name" value="DNA HELICASE RECQ FAMILY MEMBER"/>
    <property type="match status" value="1"/>
</dbReference>
<keyword evidence="7" id="KW-0378">Hydrolase</keyword>
<evidence type="ECO:0000256" key="3">
    <source>
        <dbReference type="ARBA" id="ARBA00023235"/>
    </source>
</evidence>
<name>A0A3N4L679_9PEZI</name>
<dbReference type="GO" id="GO:0009378">
    <property type="term" value="F:four-way junction helicase activity"/>
    <property type="evidence" value="ECO:0007669"/>
    <property type="project" value="TreeGrafter"/>
</dbReference>
<evidence type="ECO:0000256" key="1">
    <source>
        <dbReference type="ARBA" id="ARBA00005446"/>
    </source>
</evidence>
<dbReference type="PROSITE" id="PS51192">
    <property type="entry name" value="HELICASE_ATP_BIND_1"/>
    <property type="match status" value="1"/>
</dbReference>
<dbReference type="EC" id="5.6.2.4" evidence="5"/>
<feature type="non-terminal residue" evidence="7">
    <location>
        <position position="1"/>
    </location>
</feature>
<dbReference type="Gene3D" id="3.40.50.300">
    <property type="entry name" value="P-loop containing nucleotide triphosphate hydrolases"/>
    <property type="match status" value="2"/>
</dbReference>
<dbReference type="Proteomes" id="UP000267821">
    <property type="component" value="Unassembled WGS sequence"/>
</dbReference>
<evidence type="ECO:0000256" key="5">
    <source>
        <dbReference type="ARBA" id="ARBA00034808"/>
    </source>
</evidence>
<dbReference type="InterPro" id="IPR011545">
    <property type="entry name" value="DEAD/DEAH_box_helicase_dom"/>
</dbReference>
<dbReference type="GO" id="GO:0016787">
    <property type="term" value="F:hydrolase activity"/>
    <property type="evidence" value="ECO:0007669"/>
    <property type="project" value="UniProtKB-KW"/>
</dbReference>
<dbReference type="Pfam" id="PF00270">
    <property type="entry name" value="DEAD"/>
    <property type="match status" value="1"/>
</dbReference>
<dbReference type="OrthoDB" id="10261556at2759"/>
<protein>
    <recommendedName>
        <fullName evidence="5">DNA 3'-5' helicase</fullName>
        <ecNumber evidence="5">5.6.2.4</ecNumber>
    </recommendedName>
</protein>
<feature type="domain" description="Helicase ATP-binding" evidence="6">
    <location>
        <begin position="4"/>
        <end position="139"/>
    </location>
</feature>
<reference evidence="7 8" key="1">
    <citation type="journal article" date="2018" name="Nat. Ecol. Evol.">
        <title>Pezizomycetes genomes reveal the molecular basis of ectomycorrhizal truffle lifestyle.</title>
        <authorList>
            <person name="Murat C."/>
            <person name="Payen T."/>
            <person name="Noel B."/>
            <person name="Kuo A."/>
            <person name="Morin E."/>
            <person name="Chen J."/>
            <person name="Kohler A."/>
            <person name="Krizsan K."/>
            <person name="Balestrini R."/>
            <person name="Da Silva C."/>
            <person name="Montanini B."/>
            <person name="Hainaut M."/>
            <person name="Levati E."/>
            <person name="Barry K.W."/>
            <person name="Belfiori B."/>
            <person name="Cichocki N."/>
            <person name="Clum A."/>
            <person name="Dockter R.B."/>
            <person name="Fauchery L."/>
            <person name="Guy J."/>
            <person name="Iotti M."/>
            <person name="Le Tacon F."/>
            <person name="Lindquist E.A."/>
            <person name="Lipzen A."/>
            <person name="Malagnac F."/>
            <person name="Mello A."/>
            <person name="Molinier V."/>
            <person name="Miyauchi S."/>
            <person name="Poulain J."/>
            <person name="Riccioni C."/>
            <person name="Rubini A."/>
            <person name="Sitrit Y."/>
            <person name="Splivallo R."/>
            <person name="Traeger S."/>
            <person name="Wang M."/>
            <person name="Zifcakova L."/>
            <person name="Wipf D."/>
            <person name="Zambonelli A."/>
            <person name="Paolocci F."/>
            <person name="Nowrousian M."/>
            <person name="Ottonello S."/>
            <person name="Baldrian P."/>
            <person name="Spatafora J.W."/>
            <person name="Henrissat B."/>
            <person name="Nagy L.G."/>
            <person name="Aury J.M."/>
            <person name="Wincker P."/>
            <person name="Grigoriev I.V."/>
            <person name="Bonfante P."/>
            <person name="Martin F.M."/>
        </authorList>
    </citation>
    <scope>NUCLEOTIDE SEQUENCE [LARGE SCALE GENOMIC DNA]</scope>
    <source>
        <strain evidence="7 8">ATCC MYA-4762</strain>
    </source>
</reference>
<comment type="catalytic activity">
    <reaction evidence="4">
        <text>Couples ATP hydrolysis with the unwinding of duplex DNA by translocating in the 3'-5' direction.</text>
        <dbReference type="EC" id="5.6.2.4"/>
    </reaction>
</comment>
<gene>
    <name evidence="7" type="ORF">L211DRAFT_760263</name>
</gene>
<dbReference type="EMBL" id="ML121632">
    <property type="protein sequence ID" value="RPB18404.1"/>
    <property type="molecule type" value="Genomic_DNA"/>
</dbReference>
<dbReference type="STRING" id="1051890.A0A3N4L679"/>
<dbReference type="AlphaFoldDB" id="A0A3N4L679"/>
<feature type="non-terminal residue" evidence="7">
    <location>
        <position position="139"/>
    </location>
</feature>
<accession>A0A3N4L679</accession>
<dbReference type="GO" id="GO:0043138">
    <property type="term" value="F:3'-5' DNA helicase activity"/>
    <property type="evidence" value="ECO:0007669"/>
    <property type="project" value="UniProtKB-EC"/>
</dbReference>
<dbReference type="GO" id="GO:0005737">
    <property type="term" value="C:cytoplasm"/>
    <property type="evidence" value="ECO:0007669"/>
    <property type="project" value="TreeGrafter"/>
</dbReference>
<dbReference type="GO" id="GO:0005694">
    <property type="term" value="C:chromosome"/>
    <property type="evidence" value="ECO:0007669"/>
    <property type="project" value="TreeGrafter"/>
</dbReference>
<organism evidence="7 8">
    <name type="scientific">Terfezia boudieri ATCC MYA-4762</name>
    <dbReference type="NCBI Taxonomy" id="1051890"/>
    <lineage>
        <taxon>Eukaryota</taxon>
        <taxon>Fungi</taxon>
        <taxon>Dikarya</taxon>
        <taxon>Ascomycota</taxon>
        <taxon>Pezizomycotina</taxon>
        <taxon>Pezizomycetes</taxon>
        <taxon>Pezizales</taxon>
        <taxon>Pezizaceae</taxon>
        <taxon>Terfezia</taxon>
    </lineage>
</organism>
<evidence type="ECO:0000313" key="7">
    <source>
        <dbReference type="EMBL" id="RPB18404.1"/>
    </source>
</evidence>
<dbReference type="PANTHER" id="PTHR13710:SF105">
    <property type="entry name" value="ATP-DEPENDENT DNA HELICASE Q1"/>
    <property type="match status" value="1"/>
</dbReference>
<keyword evidence="8" id="KW-1185">Reference proteome</keyword>
<dbReference type="SUPFAM" id="SSF52540">
    <property type="entry name" value="P-loop containing nucleoside triphosphate hydrolases"/>
    <property type="match status" value="1"/>
</dbReference>
<comment type="similarity">
    <text evidence="1">Belongs to the helicase family. RecQ subfamily.</text>
</comment>
<evidence type="ECO:0000256" key="4">
    <source>
        <dbReference type="ARBA" id="ARBA00034617"/>
    </source>
</evidence>
<keyword evidence="3" id="KW-0413">Isomerase</keyword>
<dbReference type="GO" id="GO:0003677">
    <property type="term" value="F:DNA binding"/>
    <property type="evidence" value="ECO:0007669"/>
    <property type="project" value="UniProtKB-KW"/>
</dbReference>
<dbReference type="InParanoid" id="A0A3N4L679"/>
<evidence type="ECO:0000256" key="2">
    <source>
        <dbReference type="ARBA" id="ARBA00023125"/>
    </source>
</evidence>